<evidence type="ECO:0000313" key="3">
    <source>
        <dbReference type="Proteomes" id="UP001377567"/>
    </source>
</evidence>
<dbReference type="InterPro" id="IPR058055">
    <property type="entry name" value="PA-PLA1"/>
</dbReference>
<dbReference type="Gene3D" id="3.40.50.1820">
    <property type="entry name" value="alpha/beta hydrolase"/>
    <property type="match status" value="1"/>
</dbReference>
<dbReference type="InterPro" id="IPR004177">
    <property type="entry name" value="DDHD_dom"/>
</dbReference>
<dbReference type="PANTHER" id="PTHR23509:SF10">
    <property type="entry name" value="LD21067P"/>
    <property type="match status" value="1"/>
</dbReference>
<evidence type="ECO:0000259" key="1">
    <source>
        <dbReference type="PROSITE" id="PS51043"/>
    </source>
</evidence>
<dbReference type="SMART" id="SM01127">
    <property type="entry name" value="DDHD"/>
    <property type="match status" value="1"/>
</dbReference>
<dbReference type="InterPro" id="IPR055555">
    <property type="entry name" value="PA-PLA1_DUF7131"/>
</dbReference>
<dbReference type="PROSITE" id="PS51043">
    <property type="entry name" value="DDHD"/>
    <property type="match status" value="1"/>
</dbReference>
<dbReference type="Proteomes" id="UP001377567">
    <property type="component" value="Unassembled WGS sequence"/>
</dbReference>
<proteinExistence type="predicted"/>
<dbReference type="GO" id="GO:0004620">
    <property type="term" value="F:phospholipase activity"/>
    <property type="evidence" value="ECO:0007669"/>
    <property type="project" value="TreeGrafter"/>
</dbReference>
<protein>
    <submittedName>
        <fullName evidence="2">Carboxylic ester hydrolase</fullName>
    </submittedName>
</protein>
<reference evidence="2 3" key="1">
    <citation type="journal article" date="2023" name="Elife">
        <title>Identification of key yeast species and microbe-microbe interactions impacting larval growth of Drosophila in the wild.</title>
        <authorList>
            <person name="Mure A."/>
            <person name="Sugiura Y."/>
            <person name="Maeda R."/>
            <person name="Honda K."/>
            <person name="Sakurai N."/>
            <person name="Takahashi Y."/>
            <person name="Watada M."/>
            <person name="Katoh T."/>
            <person name="Gotoh A."/>
            <person name="Gotoh Y."/>
            <person name="Taniguchi I."/>
            <person name="Nakamura K."/>
            <person name="Hayashi T."/>
            <person name="Katayama T."/>
            <person name="Uemura T."/>
            <person name="Hattori Y."/>
        </authorList>
    </citation>
    <scope>NUCLEOTIDE SEQUENCE [LARGE SCALE GENOMIC DNA]</scope>
    <source>
        <strain evidence="2 3">KH-74</strain>
    </source>
</reference>
<dbReference type="AlphaFoldDB" id="A0AAV5RQG3"/>
<keyword evidence="2" id="KW-0378">Hydrolase</keyword>
<sequence length="674" mass="76522">MRFLLKIQVRRLTTQWYYASDIARMRPYEPDYKPPSSPQVFQKLSVEDSMELEKRYRALLGAKDSSEKVVSPSVQVGEDDLYTVDVRDFTISPTYWKGPTYEVRRGLWFNSNGTPLESHLCAELEDMSNTKNEVQKLKGDYPEGKYALFTEDSTNTGFVLKNLDGGKLFLNYLKSGLGSIMPINGVAVYKGEKKPLDFNKIDDILVNSLMKDIENIEKFQDDGKSKEKKTKKKEVPAGESIASNLTNWDLFENMPSIFSTTGADKAPEASDVDEDYMEQVQTHDDPLNGKRKIKDLVLCVHGIGQTLGKKYEYVNFAHTVNLLRTNIKNLYSESAQLKDLNKLQGHADWDMNSGIQVLPITWRHSIKFKTESQGDEIDNPELPSLDDITVSGILPLRKLMGDVALDVLLYGEIYYQKIILDTVMKELNDTYTLFLEKNPTFDGRVHLIGHSLGSLILFDLLSQHRHYKLKFPVSHFFSIGSPVGLIKLVERTRIGSRQGPKQRTSLRINKPKCQELYNVYHTCDPVAYRMEPLVDVEMAQFEQEYLPHWSELDGFTSKMIEMSGSLWEGLPGMGATEPTNNDMYRGNNGKVEKIQSANAATQLKITGELKRKLTALNCNGRVDYSLRPNILDVDVIAALKSHVSYFEETDIAGFVMLELLKPHTEADEISVKKT</sequence>
<dbReference type="Pfam" id="PF23463">
    <property type="entry name" value="WWE_2"/>
    <property type="match status" value="1"/>
</dbReference>
<dbReference type="EMBL" id="BTGD01000001">
    <property type="protein sequence ID" value="GMM53468.1"/>
    <property type="molecule type" value="Genomic_DNA"/>
</dbReference>
<comment type="caution">
    <text evidence="2">The sequence shown here is derived from an EMBL/GenBank/DDBJ whole genome shotgun (WGS) entry which is preliminary data.</text>
</comment>
<evidence type="ECO:0000313" key="2">
    <source>
        <dbReference type="EMBL" id="GMM53468.1"/>
    </source>
</evidence>
<dbReference type="Pfam" id="PF02862">
    <property type="entry name" value="DDHD"/>
    <property type="match status" value="2"/>
</dbReference>
<dbReference type="InterPro" id="IPR029058">
    <property type="entry name" value="AB_hydrolase_fold"/>
</dbReference>
<dbReference type="PANTHER" id="PTHR23509">
    <property type="entry name" value="PA-PL1 PHOSPHOLIPASE FAMILY"/>
    <property type="match status" value="1"/>
</dbReference>
<gene>
    <name evidence="2" type="ORF">DAKH74_000840</name>
</gene>
<name>A0AAV5RQG3_MAUHU</name>
<keyword evidence="3" id="KW-1185">Reference proteome</keyword>
<dbReference type="InterPro" id="IPR057826">
    <property type="entry name" value="WWE_C20G8.02"/>
</dbReference>
<dbReference type="Pfam" id="PF23465">
    <property type="entry name" value="DUF7131"/>
    <property type="match status" value="1"/>
</dbReference>
<accession>A0AAV5RQG3</accession>
<feature type="domain" description="DDHD" evidence="1">
    <location>
        <begin position="469"/>
        <end position="661"/>
    </location>
</feature>
<dbReference type="SUPFAM" id="SSF53474">
    <property type="entry name" value="alpha/beta-Hydrolases"/>
    <property type="match status" value="1"/>
</dbReference>
<dbReference type="GO" id="GO:0005737">
    <property type="term" value="C:cytoplasm"/>
    <property type="evidence" value="ECO:0007669"/>
    <property type="project" value="TreeGrafter"/>
</dbReference>
<organism evidence="2 3">
    <name type="scientific">Maudiozyma humilis</name>
    <name type="common">Sour dough yeast</name>
    <name type="synonym">Kazachstania humilis</name>
    <dbReference type="NCBI Taxonomy" id="51915"/>
    <lineage>
        <taxon>Eukaryota</taxon>
        <taxon>Fungi</taxon>
        <taxon>Dikarya</taxon>
        <taxon>Ascomycota</taxon>
        <taxon>Saccharomycotina</taxon>
        <taxon>Saccharomycetes</taxon>
        <taxon>Saccharomycetales</taxon>
        <taxon>Saccharomycetaceae</taxon>
        <taxon>Maudiozyma</taxon>
    </lineage>
</organism>
<dbReference type="GO" id="GO:0046872">
    <property type="term" value="F:metal ion binding"/>
    <property type="evidence" value="ECO:0007669"/>
    <property type="project" value="InterPro"/>
</dbReference>